<sequence length="89" mass="10023">MPAIHELKCLAPFYDAIVRGEKTFDVRKDDRAFQTGDTLNLQRVDTNSGNYIHYPVLICRIVYVLRGGQFGIEPGYVVLGIRHAATEAQ</sequence>
<dbReference type="RefSeq" id="WP_333721952.1">
    <property type="nucleotide sequence ID" value="NZ_CP049216.1"/>
</dbReference>
<feature type="domain" description="DUF3850" evidence="1">
    <location>
        <begin position="4"/>
        <end position="81"/>
    </location>
</feature>
<accession>A0AAJ4N0W0</accession>
<evidence type="ECO:0000313" key="3">
    <source>
        <dbReference type="Proteomes" id="UP000663946"/>
    </source>
</evidence>
<dbReference type="Pfam" id="PF12961">
    <property type="entry name" value="DUF3850"/>
    <property type="match status" value="1"/>
</dbReference>
<proteinExistence type="predicted"/>
<dbReference type="Gene3D" id="2.30.130.30">
    <property type="entry name" value="Hypothetical protein"/>
    <property type="match status" value="1"/>
</dbReference>
<evidence type="ECO:0000259" key="1">
    <source>
        <dbReference type="Pfam" id="PF12961"/>
    </source>
</evidence>
<gene>
    <name evidence="2" type="ORF">G6M86_06495</name>
</gene>
<evidence type="ECO:0000313" key="2">
    <source>
        <dbReference type="EMBL" id="QTG12910.1"/>
    </source>
</evidence>
<dbReference type="InterPro" id="IPR039440">
    <property type="entry name" value="DUF3850"/>
</dbReference>
<dbReference type="Proteomes" id="UP000663946">
    <property type="component" value="Chromosome 1"/>
</dbReference>
<name>A0AAJ4N0W0_AGRTU</name>
<protein>
    <submittedName>
        <fullName evidence="2">DUF3850 domain-containing protein</fullName>
    </submittedName>
</protein>
<dbReference type="InterPro" id="IPR015947">
    <property type="entry name" value="PUA-like_sf"/>
</dbReference>
<dbReference type="AlphaFoldDB" id="A0AAJ4N0W0"/>
<reference evidence="2" key="1">
    <citation type="submission" date="2020-02" db="EMBL/GenBank/DDBJ databases">
        <title>Unexpected conservation and global transmission of agrobacterial virulence plasmids.</title>
        <authorList>
            <person name="Weisberg A.J."/>
            <person name="Davis E.W. II"/>
            <person name="Tabima J.R."/>
            <person name="Belcher M.S."/>
            <person name="Miller M."/>
            <person name="Kuo C.-H."/>
            <person name="Loper J.E."/>
            <person name="Grunwald N.J."/>
            <person name="Putnam M.L."/>
            <person name="Chang J.H."/>
        </authorList>
    </citation>
    <scope>NUCLEOTIDE SEQUENCE</scope>
    <source>
        <strain evidence="2">Q15/94</strain>
    </source>
</reference>
<dbReference type="EMBL" id="CP049216">
    <property type="protein sequence ID" value="QTG12910.1"/>
    <property type="molecule type" value="Genomic_DNA"/>
</dbReference>
<organism evidence="2 3">
    <name type="scientific">Agrobacterium tumefaciens</name>
    <dbReference type="NCBI Taxonomy" id="358"/>
    <lineage>
        <taxon>Bacteria</taxon>
        <taxon>Pseudomonadati</taxon>
        <taxon>Pseudomonadota</taxon>
        <taxon>Alphaproteobacteria</taxon>
        <taxon>Hyphomicrobiales</taxon>
        <taxon>Rhizobiaceae</taxon>
        <taxon>Rhizobium/Agrobacterium group</taxon>
        <taxon>Agrobacterium</taxon>
        <taxon>Agrobacterium tumefaciens complex</taxon>
    </lineage>
</organism>
<dbReference type="SUPFAM" id="SSF88697">
    <property type="entry name" value="PUA domain-like"/>
    <property type="match status" value="1"/>
</dbReference>